<dbReference type="AlphaFoldDB" id="A0A2T0MNQ2"/>
<dbReference type="RefSeq" id="WP_106247739.1">
    <property type="nucleotide sequence ID" value="NZ_JBFAIL010000005.1"/>
</dbReference>
<evidence type="ECO:0000313" key="1">
    <source>
        <dbReference type="EMBL" id="PRX59563.1"/>
    </source>
</evidence>
<dbReference type="OrthoDB" id="3541000at2"/>
<gene>
    <name evidence="1" type="ORF">B0I32_1196</name>
</gene>
<organism evidence="1 2">
    <name type="scientific">Nonomuraea fuscirosea</name>
    <dbReference type="NCBI Taxonomy" id="1291556"/>
    <lineage>
        <taxon>Bacteria</taxon>
        <taxon>Bacillati</taxon>
        <taxon>Actinomycetota</taxon>
        <taxon>Actinomycetes</taxon>
        <taxon>Streptosporangiales</taxon>
        <taxon>Streptosporangiaceae</taxon>
        <taxon>Nonomuraea</taxon>
    </lineage>
</organism>
<accession>A0A2T0MNQ2</accession>
<name>A0A2T0MNQ2_9ACTN</name>
<comment type="caution">
    <text evidence="1">The sequence shown here is derived from an EMBL/GenBank/DDBJ whole genome shotgun (WGS) entry which is preliminary data.</text>
</comment>
<dbReference type="EMBL" id="PVNG01000019">
    <property type="protein sequence ID" value="PRX59563.1"/>
    <property type="molecule type" value="Genomic_DNA"/>
</dbReference>
<proteinExistence type="predicted"/>
<dbReference type="Proteomes" id="UP000238312">
    <property type="component" value="Unassembled WGS sequence"/>
</dbReference>
<reference evidence="1 2" key="1">
    <citation type="submission" date="2018-03" db="EMBL/GenBank/DDBJ databases">
        <title>Genomic Encyclopedia of Type Strains, Phase III (KMG-III): the genomes of soil and plant-associated and newly described type strains.</title>
        <authorList>
            <person name="Whitman W."/>
        </authorList>
    </citation>
    <scope>NUCLEOTIDE SEQUENCE [LARGE SCALE GENOMIC DNA]</scope>
    <source>
        <strain evidence="1 2">CGMCC 4.7104</strain>
    </source>
</reference>
<evidence type="ECO:0000313" key="2">
    <source>
        <dbReference type="Proteomes" id="UP000238312"/>
    </source>
</evidence>
<sequence length="102" mass="10957">MGDDEPRFGYGQGRRPLWSERDRDAERIRDALRAAGLMEFSDGRAGFVVEGVGAERPFLVAFAGPTSGAGDQVVAYAAALRAAGMRGEPDSDDEQTLLVWPA</sequence>
<protein>
    <submittedName>
        <fullName evidence="1">Uncharacterized protein</fullName>
    </submittedName>
</protein>
<keyword evidence="2" id="KW-1185">Reference proteome</keyword>